<evidence type="ECO:0000256" key="8">
    <source>
        <dbReference type="SAM" id="MobiDB-lite"/>
    </source>
</evidence>
<evidence type="ECO:0000313" key="12">
    <source>
        <dbReference type="Proteomes" id="UP000694390"/>
    </source>
</evidence>
<dbReference type="GO" id="GO:0001675">
    <property type="term" value="P:acrosome assembly"/>
    <property type="evidence" value="ECO:0007669"/>
    <property type="project" value="TreeGrafter"/>
</dbReference>
<gene>
    <name evidence="11" type="primary">LOC115646086</name>
</gene>
<dbReference type="InterPro" id="IPR013783">
    <property type="entry name" value="Ig-like_fold"/>
</dbReference>
<keyword evidence="4" id="KW-0964">Secreted</keyword>
<dbReference type="GeneTree" id="ENSGT00520000055647"/>
<keyword evidence="5" id="KW-0325">Glycoprotein</keyword>
<keyword evidence="9" id="KW-0472">Membrane</keyword>
<dbReference type="Pfam" id="PF20626">
    <property type="entry name" value="EGF_Sp38_C"/>
    <property type="match status" value="1"/>
</dbReference>
<dbReference type="Gene3D" id="2.10.50.10">
    <property type="entry name" value="Tumor Necrosis Factor Receptor, subunit A, domain 2"/>
    <property type="match status" value="1"/>
</dbReference>
<dbReference type="InterPro" id="IPR010857">
    <property type="entry name" value="Sp38-bd"/>
</dbReference>
<dbReference type="Proteomes" id="UP000694390">
    <property type="component" value="Chromosome 2"/>
</dbReference>
<comment type="subcellular location">
    <subcellularLocation>
        <location evidence="1">Cytoplasmic vesicle</location>
        <location evidence="1">Secretory vesicle</location>
        <location evidence="1">Acrosome</location>
    </subcellularLocation>
    <subcellularLocation>
        <location evidence="2">Secreted</location>
    </subcellularLocation>
</comment>
<evidence type="ECO:0000256" key="4">
    <source>
        <dbReference type="ARBA" id="ARBA00022525"/>
    </source>
</evidence>
<dbReference type="PANTHER" id="PTHR15443:SF6">
    <property type="entry name" value="IG-LIKE DOMAIN-CONTAINING PROTEIN"/>
    <property type="match status" value="1"/>
</dbReference>
<keyword evidence="7" id="KW-0175">Coiled coil</keyword>
<evidence type="ECO:0000256" key="6">
    <source>
        <dbReference type="ARBA" id="ARBA00023329"/>
    </source>
</evidence>
<evidence type="ECO:0000256" key="5">
    <source>
        <dbReference type="ARBA" id="ARBA00023180"/>
    </source>
</evidence>
<dbReference type="GO" id="GO:0001669">
    <property type="term" value="C:acrosomal vesicle"/>
    <property type="evidence" value="ECO:0007669"/>
    <property type="project" value="UniProtKB-SubCell"/>
</dbReference>
<feature type="compositionally biased region" description="Polar residues" evidence="8">
    <location>
        <begin position="536"/>
        <end position="551"/>
    </location>
</feature>
<proteinExistence type="inferred from homology"/>
<dbReference type="Ensembl" id="ENSGEVT00005001453.1">
    <property type="protein sequence ID" value="ENSGEVP00005001372.1"/>
    <property type="gene ID" value="ENSGEVG00005001069.1"/>
</dbReference>
<reference evidence="11" key="1">
    <citation type="submission" date="2019-06" db="EMBL/GenBank/DDBJ databases">
        <title>G10K-VGP Goodes thornscrub tortoise genome, primary haplotype.</title>
        <authorList>
            <person name="Murphy B."/>
            <person name="Edwards T."/>
            <person name="Rhie A."/>
            <person name="Koren S."/>
            <person name="Phillippy A."/>
            <person name="Fedrigo O."/>
            <person name="Haase B."/>
            <person name="Mountcastle J."/>
            <person name="Lewin H."/>
            <person name="Damas J."/>
            <person name="Howe K."/>
            <person name="Formenti G."/>
            <person name="Myers G."/>
            <person name="Durbin R."/>
            <person name="Jarvis E.D."/>
        </authorList>
    </citation>
    <scope>NUCLEOTIDE SEQUENCE [LARGE SCALE GENOMIC DNA]</scope>
</reference>
<feature type="coiled-coil region" evidence="7">
    <location>
        <begin position="254"/>
        <end position="288"/>
    </location>
</feature>
<keyword evidence="6" id="KW-0968">Cytoplasmic vesicle</keyword>
<dbReference type="SMART" id="SM01411">
    <property type="entry name" value="Ephrin_rec_like"/>
    <property type="match status" value="1"/>
</dbReference>
<dbReference type="InterPro" id="IPR048805">
    <property type="entry name" value="ZPBP1/2_C"/>
</dbReference>
<dbReference type="PANTHER" id="PTHR15443">
    <property type="entry name" value="ZONA PELLUCIDA BINDING PROTEIN SP38"/>
    <property type="match status" value="1"/>
</dbReference>
<feature type="transmembrane region" description="Helical" evidence="9">
    <location>
        <begin position="20"/>
        <end position="41"/>
    </location>
</feature>
<evidence type="ECO:0000256" key="2">
    <source>
        <dbReference type="ARBA" id="ARBA00004613"/>
    </source>
</evidence>
<evidence type="ECO:0000256" key="9">
    <source>
        <dbReference type="SAM" id="Phobius"/>
    </source>
</evidence>
<feature type="domain" description="Ig-like" evidence="10">
    <location>
        <begin position="122"/>
        <end position="220"/>
    </location>
</feature>
<dbReference type="OrthoDB" id="9045220at2759"/>
<accession>A0A8C4VIJ2</accession>
<dbReference type="InterPro" id="IPR036179">
    <property type="entry name" value="Ig-like_dom_sf"/>
</dbReference>
<keyword evidence="9" id="KW-1133">Transmembrane helix</keyword>
<dbReference type="GO" id="GO:0002199">
    <property type="term" value="C:zona pellucida receptor complex"/>
    <property type="evidence" value="ECO:0007669"/>
    <property type="project" value="TreeGrafter"/>
</dbReference>
<evidence type="ECO:0000313" key="11">
    <source>
        <dbReference type="Ensembl" id="ENSGEVP00005001372.1"/>
    </source>
</evidence>
<comment type="similarity">
    <text evidence="3">Belongs to the zona pellucida-binding protein Sp38 family.</text>
</comment>
<evidence type="ECO:0000256" key="7">
    <source>
        <dbReference type="SAM" id="Coils"/>
    </source>
</evidence>
<evidence type="ECO:0000256" key="3">
    <source>
        <dbReference type="ARBA" id="ARBA00007196"/>
    </source>
</evidence>
<sequence length="597" mass="67099">MKVVPAPLPLTGPKVWPFSLITLLFGSHPFLISLPLLQLFFRQTALFAQGQKTSGDPPVVLPTQFYQESHTVFLKAQLPGSPCFLDKTHLIKKGAARLKRENIDRIHDSVAFYETGGVASIPDAPQISDQILGIEGSTIPVYVLINSKDLILKCLTQKLLKQRIIDPKYQWIGPIGLITKESQRFVLTDDGSLEIYNIHGSDSGSYICNVIYVHNNKYVTTEIRFMVYVYHKPGKSIHLSSEFKTETCETNAVASFEKQLLENMENLIRDLQCEIQQWNTQCHAATDTMAMLTHKLTFQFVVFPFALAFAESCKSSKCENSTNYIKKAYTKIKQFFEVQNTESDHIRQIHYISGSLTGKKVDHCKPGFGKNINNSTLCPGCCVTCPPGRFSARYDTTCILCASGSYNKKYGQTACKNCPKTQTSDRRGAKTERECHGTLQIWIVFLISSLGTSLILVTAWAIIHKCCRRTLAARYIEEAESELKTRLKTFANIASDAEIEEQRSKLRNPDRYERKNLPKYKVGFIEEESIGLLSNDGITETSTPVGSNPSPDRTWPSEVETSFEEGRSQGTLEEEIHCVSKGLVSNPQKFNTNHKLS</sequence>
<reference evidence="11" key="3">
    <citation type="submission" date="2025-09" db="UniProtKB">
        <authorList>
            <consortium name="Ensembl"/>
        </authorList>
    </citation>
    <scope>IDENTIFICATION</scope>
</reference>
<dbReference type="Pfam" id="PF07354">
    <property type="entry name" value="Sp38"/>
    <property type="match status" value="1"/>
</dbReference>
<organism evidence="11 12">
    <name type="scientific">Gopherus evgoodei</name>
    <name type="common">Goodes thornscrub tortoise</name>
    <dbReference type="NCBI Taxonomy" id="1825980"/>
    <lineage>
        <taxon>Eukaryota</taxon>
        <taxon>Metazoa</taxon>
        <taxon>Chordata</taxon>
        <taxon>Craniata</taxon>
        <taxon>Vertebrata</taxon>
        <taxon>Euteleostomi</taxon>
        <taxon>Archelosauria</taxon>
        <taxon>Testudinata</taxon>
        <taxon>Testudines</taxon>
        <taxon>Cryptodira</taxon>
        <taxon>Durocryptodira</taxon>
        <taxon>Testudinoidea</taxon>
        <taxon>Testudinidae</taxon>
        <taxon>Gopherus</taxon>
    </lineage>
</organism>
<dbReference type="Gene3D" id="2.60.40.10">
    <property type="entry name" value="Immunoglobulins"/>
    <property type="match status" value="1"/>
</dbReference>
<dbReference type="PROSITE" id="PS50835">
    <property type="entry name" value="IG_LIKE"/>
    <property type="match status" value="1"/>
</dbReference>
<dbReference type="SUPFAM" id="SSF48726">
    <property type="entry name" value="Immunoglobulin"/>
    <property type="match status" value="1"/>
</dbReference>
<dbReference type="InterPro" id="IPR048806">
    <property type="entry name" value="ZPBP1/2_N"/>
</dbReference>
<dbReference type="GO" id="GO:0007339">
    <property type="term" value="P:binding of sperm to zona pellucida"/>
    <property type="evidence" value="ECO:0007669"/>
    <property type="project" value="InterPro"/>
</dbReference>
<name>A0A8C4VIJ2_9SAUR</name>
<evidence type="ECO:0000259" key="10">
    <source>
        <dbReference type="PROSITE" id="PS50835"/>
    </source>
</evidence>
<dbReference type="GO" id="GO:0005576">
    <property type="term" value="C:extracellular region"/>
    <property type="evidence" value="ECO:0007669"/>
    <property type="project" value="UniProtKB-SubCell"/>
</dbReference>
<reference evidence="11" key="2">
    <citation type="submission" date="2025-08" db="UniProtKB">
        <authorList>
            <consortium name="Ensembl"/>
        </authorList>
    </citation>
    <scope>IDENTIFICATION</scope>
</reference>
<dbReference type="InterPro" id="IPR007110">
    <property type="entry name" value="Ig-like_dom"/>
</dbReference>
<feature type="transmembrane region" description="Helical" evidence="9">
    <location>
        <begin position="441"/>
        <end position="463"/>
    </location>
</feature>
<keyword evidence="9" id="KW-0812">Transmembrane</keyword>
<evidence type="ECO:0000256" key="1">
    <source>
        <dbReference type="ARBA" id="ARBA00004218"/>
    </source>
</evidence>
<keyword evidence="12" id="KW-1185">Reference proteome</keyword>
<dbReference type="AlphaFoldDB" id="A0A8C4VIJ2"/>
<protein>
    <recommendedName>
        <fullName evidence="10">Ig-like domain-containing protein</fullName>
    </recommendedName>
</protein>
<feature type="region of interest" description="Disordered" evidence="8">
    <location>
        <begin position="536"/>
        <end position="557"/>
    </location>
</feature>